<evidence type="ECO:0000313" key="5">
    <source>
        <dbReference type="WBParaSite" id="maker-uti_cns_0010443-snap-gene-0.7-mRNA-1"/>
    </source>
</evidence>
<reference evidence="5" key="1">
    <citation type="submission" date="2016-11" db="UniProtKB">
        <authorList>
            <consortium name="WormBaseParasite"/>
        </authorList>
    </citation>
    <scope>IDENTIFICATION</scope>
</reference>
<dbReference type="Proteomes" id="UP000095280">
    <property type="component" value="Unplaced"/>
</dbReference>
<keyword evidence="2" id="KW-0472">Membrane</keyword>
<dbReference type="WBParaSite" id="maker-uti_cns_0010443-snap-gene-0.7-mRNA-1">
    <property type="protein sequence ID" value="maker-uti_cns_0010443-snap-gene-0.7-mRNA-1"/>
    <property type="gene ID" value="maker-uti_cns_0010443-snap-gene-0.7"/>
</dbReference>
<feature type="region of interest" description="Disordered" evidence="1">
    <location>
        <begin position="88"/>
        <end position="129"/>
    </location>
</feature>
<dbReference type="AlphaFoldDB" id="A0A1I8I8D5"/>
<accession>A0A1I8I8D5</accession>
<keyword evidence="4" id="KW-1185">Reference proteome</keyword>
<keyword evidence="2" id="KW-0812">Transmembrane</keyword>
<evidence type="ECO:0000256" key="2">
    <source>
        <dbReference type="SAM" id="Phobius"/>
    </source>
</evidence>
<evidence type="ECO:0000256" key="1">
    <source>
        <dbReference type="SAM" id="MobiDB-lite"/>
    </source>
</evidence>
<keyword evidence="2" id="KW-1133">Transmembrane helix</keyword>
<proteinExistence type="predicted"/>
<organism evidence="4 5">
    <name type="scientific">Macrostomum lignano</name>
    <dbReference type="NCBI Taxonomy" id="282301"/>
    <lineage>
        <taxon>Eukaryota</taxon>
        <taxon>Metazoa</taxon>
        <taxon>Spiralia</taxon>
        <taxon>Lophotrochozoa</taxon>
        <taxon>Platyhelminthes</taxon>
        <taxon>Rhabditophora</taxon>
        <taxon>Macrostomorpha</taxon>
        <taxon>Macrostomida</taxon>
        <taxon>Macrostomidae</taxon>
        <taxon>Macrostomum</taxon>
    </lineage>
</organism>
<evidence type="ECO:0000313" key="4">
    <source>
        <dbReference type="Proteomes" id="UP000095280"/>
    </source>
</evidence>
<keyword evidence="3" id="KW-0732">Signal</keyword>
<evidence type="ECO:0000256" key="3">
    <source>
        <dbReference type="SAM" id="SignalP"/>
    </source>
</evidence>
<feature type="chain" id="PRO_5009320773" evidence="3">
    <location>
        <begin position="25"/>
        <end position="193"/>
    </location>
</feature>
<name>A0A1I8I8D5_9PLAT</name>
<protein>
    <submittedName>
        <fullName evidence="5">TNFR-Cys domain-containing protein</fullName>
    </submittedName>
</protein>
<feature type="transmembrane region" description="Helical" evidence="2">
    <location>
        <begin position="141"/>
        <end position="165"/>
    </location>
</feature>
<feature type="signal peptide" evidence="3">
    <location>
        <begin position="1"/>
        <end position="24"/>
    </location>
</feature>
<sequence length="193" mass="21078">MRLKDKRSFLLLVLLVSSASPLPANPIKQHRCKPGKYFDEDLAGCLPCPRLLENPESYLKSFASVHPECPYAPPPTPVETTMTSTVRVSKTSQVPPTTPAGGSSFPTVGASTKTEASTTQPPASSPVDTTVRNGGVVERHLLIASVVVILAFFLAIVCYICRRYLRACLKRLSRRLKCENAPPISWTENRVKA</sequence>